<evidence type="ECO:0000313" key="13">
    <source>
        <dbReference type="Proteomes" id="UP000291343"/>
    </source>
</evidence>
<evidence type="ECO:0000256" key="10">
    <source>
        <dbReference type="RuleBase" id="RU003500"/>
    </source>
</evidence>
<proteinExistence type="inferred from homology"/>
<dbReference type="PANTHER" id="PTHR12027">
    <property type="entry name" value="WNT RELATED"/>
    <property type="match status" value="1"/>
</dbReference>
<dbReference type="EMBL" id="QKKF02029610">
    <property type="protein sequence ID" value="RZF35106.1"/>
    <property type="molecule type" value="Genomic_DNA"/>
</dbReference>
<evidence type="ECO:0000256" key="11">
    <source>
        <dbReference type="SAM" id="SignalP"/>
    </source>
</evidence>
<dbReference type="OrthoDB" id="5945655at2759"/>
<evidence type="ECO:0000256" key="9">
    <source>
        <dbReference type="ARBA" id="ARBA00023288"/>
    </source>
</evidence>
<dbReference type="GO" id="GO:0060070">
    <property type="term" value="P:canonical Wnt signaling pathway"/>
    <property type="evidence" value="ECO:0007669"/>
    <property type="project" value="TreeGrafter"/>
</dbReference>
<dbReference type="PROSITE" id="PS51257">
    <property type="entry name" value="PROKAR_LIPOPROTEIN"/>
    <property type="match status" value="1"/>
</dbReference>
<dbReference type="PANTHER" id="PTHR12027:SF72">
    <property type="entry name" value="PROTEIN WNT-6"/>
    <property type="match status" value="1"/>
</dbReference>
<keyword evidence="7" id="KW-1015">Disulfide bond</keyword>
<organism evidence="12 13">
    <name type="scientific">Laodelphax striatellus</name>
    <name type="common">Small brown planthopper</name>
    <name type="synonym">Delphax striatella</name>
    <dbReference type="NCBI Taxonomy" id="195883"/>
    <lineage>
        <taxon>Eukaryota</taxon>
        <taxon>Metazoa</taxon>
        <taxon>Ecdysozoa</taxon>
        <taxon>Arthropoda</taxon>
        <taxon>Hexapoda</taxon>
        <taxon>Insecta</taxon>
        <taxon>Pterygota</taxon>
        <taxon>Neoptera</taxon>
        <taxon>Paraneoptera</taxon>
        <taxon>Hemiptera</taxon>
        <taxon>Auchenorrhyncha</taxon>
        <taxon>Fulgoroidea</taxon>
        <taxon>Delphacidae</taxon>
        <taxon>Criomorphinae</taxon>
        <taxon>Laodelphax</taxon>
    </lineage>
</organism>
<dbReference type="InParanoid" id="A0A482WP98"/>
<dbReference type="STRING" id="195883.A0A482WP98"/>
<feature type="signal peptide" evidence="11">
    <location>
        <begin position="1"/>
        <end position="26"/>
    </location>
</feature>
<comment type="subcellular location">
    <subcellularLocation>
        <location evidence="1 10">Secreted</location>
        <location evidence="1 10">Extracellular space</location>
        <location evidence="1 10">Extracellular matrix</location>
    </subcellularLocation>
</comment>
<evidence type="ECO:0000256" key="7">
    <source>
        <dbReference type="ARBA" id="ARBA00023157"/>
    </source>
</evidence>
<keyword evidence="8" id="KW-0325">Glycoprotein</keyword>
<reference evidence="12 13" key="1">
    <citation type="journal article" date="2017" name="Gigascience">
        <title>Genome sequence of the small brown planthopper, Laodelphax striatellus.</title>
        <authorList>
            <person name="Zhu J."/>
            <person name="Jiang F."/>
            <person name="Wang X."/>
            <person name="Yang P."/>
            <person name="Bao Y."/>
            <person name="Zhao W."/>
            <person name="Wang W."/>
            <person name="Lu H."/>
            <person name="Wang Q."/>
            <person name="Cui N."/>
            <person name="Li J."/>
            <person name="Chen X."/>
            <person name="Luo L."/>
            <person name="Yu J."/>
            <person name="Kang L."/>
            <person name="Cui F."/>
        </authorList>
    </citation>
    <scope>NUCLEOTIDE SEQUENCE [LARGE SCALE GENOMIC DNA]</scope>
    <source>
        <strain evidence="12">Lst14</strain>
    </source>
</reference>
<dbReference type="SMR" id="A0A482WP98"/>
<evidence type="ECO:0000256" key="2">
    <source>
        <dbReference type="ARBA" id="ARBA00005683"/>
    </source>
</evidence>
<dbReference type="Proteomes" id="UP000291343">
    <property type="component" value="Unassembled WGS sequence"/>
</dbReference>
<dbReference type="GO" id="GO:0007517">
    <property type="term" value="P:muscle organ development"/>
    <property type="evidence" value="ECO:0007669"/>
    <property type="project" value="UniProtKB-ARBA"/>
</dbReference>
<accession>A0A482WP98</accession>
<evidence type="ECO:0000313" key="12">
    <source>
        <dbReference type="EMBL" id="RZF35106.1"/>
    </source>
</evidence>
<dbReference type="GO" id="GO:0060560">
    <property type="term" value="P:developmental growth involved in morphogenesis"/>
    <property type="evidence" value="ECO:0007669"/>
    <property type="project" value="UniProtKB-ARBA"/>
</dbReference>
<keyword evidence="11" id="KW-0732">Signal</keyword>
<keyword evidence="4" id="KW-0964">Secreted</keyword>
<dbReference type="SMART" id="SM00097">
    <property type="entry name" value="WNT1"/>
    <property type="match status" value="1"/>
</dbReference>
<dbReference type="CDD" id="cd19338">
    <property type="entry name" value="Wnt_Wnt6"/>
    <property type="match status" value="1"/>
</dbReference>
<evidence type="ECO:0000256" key="3">
    <source>
        <dbReference type="ARBA" id="ARBA00022473"/>
    </source>
</evidence>
<comment type="function">
    <text evidence="10">Ligand for members of the frizzled family of seven transmembrane receptors.</text>
</comment>
<dbReference type="Gene3D" id="3.30.2460.20">
    <property type="match status" value="1"/>
</dbReference>
<dbReference type="InterPro" id="IPR018161">
    <property type="entry name" value="Wnt_CS"/>
</dbReference>
<dbReference type="GO" id="GO:0005109">
    <property type="term" value="F:frizzled binding"/>
    <property type="evidence" value="ECO:0007669"/>
    <property type="project" value="TreeGrafter"/>
</dbReference>
<dbReference type="InterPro" id="IPR043158">
    <property type="entry name" value="Wnt_C"/>
</dbReference>
<dbReference type="GO" id="GO:0005125">
    <property type="term" value="F:cytokine activity"/>
    <property type="evidence" value="ECO:0007669"/>
    <property type="project" value="TreeGrafter"/>
</dbReference>
<evidence type="ECO:0000256" key="5">
    <source>
        <dbReference type="ARBA" id="ARBA00022530"/>
    </source>
</evidence>
<keyword evidence="3 10" id="KW-0217">Developmental protein</keyword>
<dbReference type="AlphaFoldDB" id="A0A482WP98"/>
<dbReference type="GO" id="GO:0005615">
    <property type="term" value="C:extracellular space"/>
    <property type="evidence" value="ECO:0007669"/>
    <property type="project" value="TreeGrafter"/>
</dbReference>
<dbReference type="PROSITE" id="PS00246">
    <property type="entry name" value="WNT1"/>
    <property type="match status" value="1"/>
</dbReference>
<name>A0A482WP98_LAOST</name>
<dbReference type="GO" id="GO:0045165">
    <property type="term" value="P:cell fate commitment"/>
    <property type="evidence" value="ECO:0007669"/>
    <property type="project" value="TreeGrafter"/>
</dbReference>
<dbReference type="GO" id="GO:0000902">
    <property type="term" value="P:cell morphogenesis"/>
    <property type="evidence" value="ECO:0007669"/>
    <property type="project" value="UniProtKB-ARBA"/>
</dbReference>
<keyword evidence="13" id="KW-1185">Reference proteome</keyword>
<comment type="caution">
    <text evidence="12">The sequence shown here is derived from an EMBL/GenBank/DDBJ whole genome shotgun (WGS) entry which is preliminary data.</text>
</comment>
<comment type="similarity">
    <text evidence="2 10">Belongs to the Wnt family.</text>
</comment>
<dbReference type="FunCoup" id="A0A482WP98">
    <property type="interactions" value="126"/>
</dbReference>
<dbReference type="Pfam" id="PF00110">
    <property type="entry name" value="wnt"/>
    <property type="match status" value="1"/>
</dbReference>
<feature type="chain" id="PRO_5019732136" description="Protein Wnt" evidence="11">
    <location>
        <begin position="27"/>
        <end position="483"/>
    </location>
</feature>
<dbReference type="FunFam" id="3.30.2460.20:FF:000001">
    <property type="entry name" value="Wnt homolog"/>
    <property type="match status" value="1"/>
</dbReference>
<dbReference type="GO" id="GO:0030182">
    <property type="term" value="P:neuron differentiation"/>
    <property type="evidence" value="ECO:0007669"/>
    <property type="project" value="TreeGrafter"/>
</dbReference>
<evidence type="ECO:0000256" key="8">
    <source>
        <dbReference type="ARBA" id="ARBA00023180"/>
    </source>
</evidence>
<dbReference type="PRINTS" id="PR01349">
    <property type="entry name" value="WNTPROTEIN"/>
</dbReference>
<evidence type="ECO:0000256" key="1">
    <source>
        <dbReference type="ARBA" id="ARBA00004498"/>
    </source>
</evidence>
<keyword evidence="6 10" id="KW-0879">Wnt signaling pathway</keyword>
<keyword evidence="9" id="KW-0449">Lipoprotein</keyword>
<protein>
    <recommendedName>
        <fullName evidence="10">Protein Wnt</fullName>
    </recommendedName>
</protein>
<evidence type="ECO:0000256" key="4">
    <source>
        <dbReference type="ARBA" id="ARBA00022525"/>
    </source>
</evidence>
<evidence type="ECO:0000256" key="6">
    <source>
        <dbReference type="ARBA" id="ARBA00022687"/>
    </source>
</evidence>
<sequence length="483" mass="53128">MKTRASIVRCALLMFTVTALSCTIQAMPVKKTASMPHSGMTSLRVHHASTKIKFIYPQLKVRVQGRAGGRGWVGCRVSCGGGSDRSAAAVRFSAGVDCEQAPGQQQQPTGTGPHGATTPAMRCLPLALTTTVVAMLALTPTPNDSWTVNSQMVMDPTLICKKTRRLKGKVADICRNEPALLKEISRGIQLGTRECQFQFRDRRWNCTTARRSIRKVLLRDSRESSFVTAIMSAGMTFSVTRACTMGDLIECSCDKSKKGAAGQGTVISSRSAPAEVNNGVSMETDWEWGGCGDNVNYGYRKSRAFLDAPYRKRTDIKSLVKLHNNDAGRLSVKNFMRTECKCHGLSGSCTLRTCWRKMPAFREVGNRLKERFDGAAKVIPSNDGHRFVPEGPTIKPPARTDLVYHEESPDFCRPDRRTGSLGTQGRQCNATSPGVGGCQLLCCGRGFDSRAVRQRVNCKCRFKWCCEVTCSTCMQRRTVHTCH</sequence>
<keyword evidence="5" id="KW-0272">Extracellular matrix</keyword>
<dbReference type="InterPro" id="IPR005817">
    <property type="entry name" value="Wnt"/>
</dbReference>
<gene>
    <name evidence="12" type="ORF">LSTR_LSTR009412</name>
</gene>
<dbReference type="InterPro" id="IPR009143">
    <property type="entry name" value="Wnt6"/>
</dbReference>